<feature type="domain" description="NB-ARC" evidence="2">
    <location>
        <begin position="100"/>
        <end position="258"/>
    </location>
</feature>
<evidence type="ECO:0000259" key="2">
    <source>
        <dbReference type="Pfam" id="PF00931"/>
    </source>
</evidence>
<organism evidence="4 5">
    <name type="scientific">Dendrobium thyrsiflorum</name>
    <name type="common">Pinecone-like raceme dendrobium</name>
    <name type="synonym">Orchid</name>
    <dbReference type="NCBI Taxonomy" id="117978"/>
    <lineage>
        <taxon>Eukaryota</taxon>
        <taxon>Viridiplantae</taxon>
        <taxon>Streptophyta</taxon>
        <taxon>Embryophyta</taxon>
        <taxon>Tracheophyta</taxon>
        <taxon>Spermatophyta</taxon>
        <taxon>Magnoliopsida</taxon>
        <taxon>Liliopsida</taxon>
        <taxon>Asparagales</taxon>
        <taxon>Orchidaceae</taxon>
        <taxon>Epidendroideae</taxon>
        <taxon>Malaxideae</taxon>
        <taxon>Dendrobiinae</taxon>
        <taxon>Dendrobium</taxon>
    </lineage>
</organism>
<dbReference type="InterPro" id="IPR002182">
    <property type="entry name" value="NB-ARC"/>
</dbReference>
<dbReference type="InterPro" id="IPR042197">
    <property type="entry name" value="Apaf_helical"/>
</dbReference>
<dbReference type="Gene3D" id="3.40.50.300">
    <property type="entry name" value="P-loop containing nucleotide triphosphate hydrolases"/>
    <property type="match status" value="1"/>
</dbReference>
<evidence type="ECO:0008006" key="6">
    <source>
        <dbReference type="Google" id="ProtNLM"/>
    </source>
</evidence>
<dbReference type="Proteomes" id="UP001552299">
    <property type="component" value="Unassembled WGS sequence"/>
</dbReference>
<evidence type="ECO:0000313" key="4">
    <source>
        <dbReference type="EMBL" id="KAL0920585.1"/>
    </source>
</evidence>
<comment type="caution">
    <text evidence="4">The sequence shown here is derived from an EMBL/GenBank/DDBJ whole genome shotgun (WGS) entry which is preliminary data.</text>
</comment>
<protein>
    <recommendedName>
        <fullName evidence="6">NB-ARC domain-containing protein</fullName>
    </recommendedName>
</protein>
<dbReference type="SUPFAM" id="SSF52540">
    <property type="entry name" value="P-loop containing nucleoside triphosphate hydrolases"/>
    <property type="match status" value="1"/>
</dbReference>
<dbReference type="PRINTS" id="PR00364">
    <property type="entry name" value="DISEASERSIST"/>
</dbReference>
<accession>A0ABD0V6Y8</accession>
<dbReference type="AlphaFoldDB" id="A0ABD0V6Y8"/>
<keyword evidence="5" id="KW-1185">Reference proteome</keyword>
<dbReference type="Pfam" id="PF23559">
    <property type="entry name" value="WHD_DRP"/>
    <property type="match status" value="1"/>
</dbReference>
<feature type="domain" description="Disease resistance protein winged helix" evidence="3">
    <location>
        <begin position="340"/>
        <end position="364"/>
    </location>
</feature>
<keyword evidence="1" id="KW-0611">Plant defense</keyword>
<reference evidence="4 5" key="1">
    <citation type="journal article" date="2024" name="Plant Biotechnol. J.">
        <title>Dendrobium thyrsiflorum genome and its molecular insights into genes involved in important horticultural traits.</title>
        <authorList>
            <person name="Chen B."/>
            <person name="Wang J.Y."/>
            <person name="Zheng P.J."/>
            <person name="Li K.L."/>
            <person name="Liang Y.M."/>
            <person name="Chen X.F."/>
            <person name="Zhang C."/>
            <person name="Zhao X."/>
            <person name="He X."/>
            <person name="Zhang G.Q."/>
            <person name="Liu Z.J."/>
            <person name="Xu Q."/>
        </authorList>
    </citation>
    <scope>NUCLEOTIDE SEQUENCE [LARGE SCALE GENOMIC DNA]</scope>
    <source>
        <strain evidence="4">GZMU011</strain>
    </source>
</reference>
<dbReference type="PANTHER" id="PTHR23155">
    <property type="entry name" value="DISEASE RESISTANCE PROTEIN RP"/>
    <property type="match status" value="1"/>
</dbReference>
<dbReference type="EMBL" id="JANQDX010000008">
    <property type="protein sequence ID" value="KAL0920585.1"/>
    <property type="molecule type" value="Genomic_DNA"/>
</dbReference>
<dbReference type="InterPro" id="IPR044974">
    <property type="entry name" value="Disease_R_plants"/>
</dbReference>
<sequence>MRSRGDFGFGRCREANRDGSTGAWSYSQQAVVQKLDKVSTGVATFLHLVKDAKQEHQEQQLELYRARETGSLPTNDLVGRLKEKDFVMKWLRNPSDEYQTTLYNNISLLSIAGQGGMGKTTLLQHVYKDEMWVCVSNNFDVNRVIANMLESLKNERTCLETLDALQKSLESMVKSKKFLLVLDDIWDDDKEQDKNKWENVLAPFASGKLGSKILVTTRMESVPSTISKIICKKNEILRLEGLKEDECLLLLNRYAFANVEDFDVHHNLRSIAKKIVKKLSGSPLAARITGGVLNSHLVESHWIRVLNYEIGSQNGILDVLKLSYIFLSNVQQNCLSFCCIFPQDYEFDKDDLVRMWIALGFIQPPNIRSKDCEG</sequence>
<gene>
    <name evidence="4" type="ORF">M5K25_009730</name>
</gene>
<dbReference type="PANTHER" id="PTHR23155:SF1241">
    <property type="entry name" value="DISEASE RESISTANCE RPP13-LIKE PROTEIN 1-RELATED"/>
    <property type="match status" value="1"/>
</dbReference>
<dbReference type="Pfam" id="PF00931">
    <property type="entry name" value="NB-ARC"/>
    <property type="match status" value="1"/>
</dbReference>
<evidence type="ECO:0000259" key="3">
    <source>
        <dbReference type="Pfam" id="PF23559"/>
    </source>
</evidence>
<name>A0ABD0V6Y8_DENTH</name>
<dbReference type="Gene3D" id="1.10.8.430">
    <property type="entry name" value="Helical domain of apoptotic protease-activating factors"/>
    <property type="match status" value="1"/>
</dbReference>
<dbReference type="InterPro" id="IPR058922">
    <property type="entry name" value="WHD_DRP"/>
</dbReference>
<dbReference type="InterPro" id="IPR027417">
    <property type="entry name" value="P-loop_NTPase"/>
</dbReference>
<evidence type="ECO:0000313" key="5">
    <source>
        <dbReference type="Proteomes" id="UP001552299"/>
    </source>
</evidence>
<proteinExistence type="predicted"/>
<evidence type="ECO:0000256" key="1">
    <source>
        <dbReference type="ARBA" id="ARBA00022821"/>
    </source>
</evidence>